<keyword evidence="1" id="KW-0472">Membrane</keyword>
<gene>
    <name evidence="2" type="ORF">BCR23_14060</name>
</gene>
<evidence type="ECO:0000256" key="1">
    <source>
        <dbReference type="SAM" id="Phobius"/>
    </source>
</evidence>
<feature type="transmembrane region" description="Helical" evidence="1">
    <location>
        <begin position="119"/>
        <end position="140"/>
    </location>
</feature>
<dbReference type="Pfam" id="PF06210">
    <property type="entry name" value="DUF1003"/>
    <property type="match status" value="1"/>
</dbReference>
<reference evidence="3" key="1">
    <citation type="submission" date="2016-09" db="EMBL/GenBank/DDBJ databases">
        <authorList>
            <person name="Gulvik C.A."/>
        </authorList>
    </citation>
    <scope>NUCLEOTIDE SEQUENCE [LARGE SCALE GENOMIC DNA]</scope>
    <source>
        <strain evidence="3">LMG 26306</strain>
    </source>
</reference>
<keyword evidence="3" id="KW-1185">Reference proteome</keyword>
<dbReference type="PATRIC" id="fig|903983.4.peg.923"/>
<dbReference type="PANTHER" id="PTHR41386">
    <property type="entry name" value="INTEGRAL MEMBRANE PROTEIN-RELATED"/>
    <property type="match status" value="1"/>
</dbReference>
<dbReference type="AlphaFoldDB" id="A0A1E5H0L0"/>
<dbReference type="RefSeq" id="WP_069634237.1">
    <property type="nucleotide sequence ID" value="NZ_JXKZ01000016.1"/>
</dbReference>
<dbReference type="PANTHER" id="PTHR41386:SF1">
    <property type="entry name" value="MEMBRANE PROTEIN"/>
    <property type="match status" value="1"/>
</dbReference>
<keyword evidence="1" id="KW-0812">Transmembrane</keyword>
<dbReference type="STRING" id="903983.BCR23_14060"/>
<evidence type="ECO:0000313" key="3">
    <source>
        <dbReference type="Proteomes" id="UP000094764"/>
    </source>
</evidence>
<evidence type="ECO:0000313" key="2">
    <source>
        <dbReference type="EMBL" id="OEG18352.1"/>
    </source>
</evidence>
<sequence>MTKKNHDEKLKQMSSKHNSEVILKNIEEEIRSFILAVRSDLTKESKITFQELLNYRLDYIKQMISTDSGKMEHLNETIVDSIKDNKTITDKLNPPVKKTLTTGQKTADAIAKFGGSWPFIFIFIAILTIWIIINSTMIFFKPFDPYPYILLNLALSCLAAIQAPIIMMSQNRQEARDREEANNDYQINLKSEIEVNLLHEKMDYLINSQWQHLLQMQNMQIELLGELQEQINELNNKK</sequence>
<protein>
    <submittedName>
        <fullName evidence="2">Cyclic nucleotide-binding protein</fullName>
    </submittedName>
</protein>
<proteinExistence type="predicted"/>
<keyword evidence="1" id="KW-1133">Transmembrane helix</keyword>
<comment type="caution">
    <text evidence="2">The sequence shown here is derived from an EMBL/GenBank/DDBJ whole genome shotgun (WGS) entry which is preliminary data.</text>
</comment>
<dbReference type="InterPro" id="IPR010406">
    <property type="entry name" value="DUF1003"/>
</dbReference>
<organism evidence="2 3">
    <name type="scientific">Enterococcus quebecensis</name>
    <dbReference type="NCBI Taxonomy" id="903983"/>
    <lineage>
        <taxon>Bacteria</taxon>
        <taxon>Bacillati</taxon>
        <taxon>Bacillota</taxon>
        <taxon>Bacilli</taxon>
        <taxon>Lactobacillales</taxon>
        <taxon>Enterococcaceae</taxon>
        <taxon>Enterococcus</taxon>
    </lineage>
</organism>
<feature type="transmembrane region" description="Helical" evidence="1">
    <location>
        <begin position="146"/>
        <end position="168"/>
    </location>
</feature>
<dbReference type="Proteomes" id="UP000094764">
    <property type="component" value="Unassembled WGS sequence"/>
</dbReference>
<accession>A0A1E5H0L0</accession>
<name>A0A1E5H0L0_9ENTE</name>
<dbReference type="EMBL" id="MIKB01000004">
    <property type="protein sequence ID" value="OEG18352.1"/>
    <property type="molecule type" value="Genomic_DNA"/>
</dbReference>